<dbReference type="EMBL" id="BLXT01000008">
    <property type="protein sequence ID" value="GFN73547.1"/>
    <property type="molecule type" value="Genomic_DNA"/>
</dbReference>
<dbReference type="PANTHER" id="PTHR42748:SF7">
    <property type="entry name" value="NMRA LIKE REDOX SENSOR 1-RELATED"/>
    <property type="match status" value="1"/>
</dbReference>
<evidence type="ECO:0000313" key="6">
    <source>
        <dbReference type="Proteomes" id="UP000735302"/>
    </source>
</evidence>
<dbReference type="InterPro" id="IPR008030">
    <property type="entry name" value="NmrA-like"/>
</dbReference>
<evidence type="ECO:0000256" key="2">
    <source>
        <dbReference type="ARBA" id="ARBA00022857"/>
    </source>
</evidence>
<comment type="caution">
    <text evidence="5">The sequence shown here is derived from an EMBL/GenBank/DDBJ whole genome shotgun (WGS) entry which is preliminary data.</text>
</comment>
<evidence type="ECO:0000256" key="3">
    <source>
        <dbReference type="ARBA" id="ARBA00040296"/>
    </source>
</evidence>
<name>A0AAV3XS97_9GAST</name>
<protein>
    <recommendedName>
        <fullName evidence="3">NmrA-like family domain-containing protein 1</fullName>
    </recommendedName>
</protein>
<proteinExistence type="inferred from homology"/>
<organism evidence="5 6">
    <name type="scientific">Plakobranchus ocellatus</name>
    <dbReference type="NCBI Taxonomy" id="259542"/>
    <lineage>
        <taxon>Eukaryota</taxon>
        <taxon>Metazoa</taxon>
        <taxon>Spiralia</taxon>
        <taxon>Lophotrochozoa</taxon>
        <taxon>Mollusca</taxon>
        <taxon>Gastropoda</taxon>
        <taxon>Heterobranchia</taxon>
        <taxon>Euthyneura</taxon>
        <taxon>Panpulmonata</taxon>
        <taxon>Sacoglossa</taxon>
        <taxon>Placobranchoidea</taxon>
        <taxon>Plakobranchidae</taxon>
        <taxon>Plakobranchus</taxon>
    </lineage>
</organism>
<comment type="similarity">
    <text evidence="1">Belongs to the NmrA-type oxidoreductase family.</text>
</comment>
<dbReference type="Proteomes" id="UP000735302">
    <property type="component" value="Unassembled WGS sequence"/>
</dbReference>
<dbReference type="Gene3D" id="3.40.50.720">
    <property type="entry name" value="NAD(P)-binding Rossmann-like Domain"/>
    <property type="match status" value="1"/>
</dbReference>
<evidence type="ECO:0000259" key="4">
    <source>
        <dbReference type="Pfam" id="PF05368"/>
    </source>
</evidence>
<accession>A0AAV3XS97</accession>
<dbReference type="AlphaFoldDB" id="A0AAV3XS97"/>
<sequence>MFQQKRYQVKSRLCSPRLRALEALSGLQLILHGAFACFVNTATDLDDPNCLDTEIAQGSLIADYCKSEGVQHVVFSSQLHSQNICSIMARHLVAKAEIEKYMRDLGLPLTCLIMPVYYENILDTLRPVTTDGIHYDLEIPMGLTPLDMMSVEDVGPVVVSILRSGRLFHGKTESICGDKITVREMAHVLSTYLRPKVFKDKQLTVHEFYQQRSCDLKGCIDWANMFQFFQRVDQRYNLSITKQMNPSLQSFEDWVRTNAAAINAQL</sequence>
<gene>
    <name evidence="5" type="ORF">PoB_000005300</name>
</gene>
<reference evidence="5 6" key="1">
    <citation type="journal article" date="2021" name="Elife">
        <title>Chloroplast acquisition without the gene transfer in kleptoplastic sea slugs, Plakobranchus ocellatus.</title>
        <authorList>
            <person name="Maeda T."/>
            <person name="Takahashi S."/>
            <person name="Yoshida T."/>
            <person name="Shimamura S."/>
            <person name="Takaki Y."/>
            <person name="Nagai Y."/>
            <person name="Toyoda A."/>
            <person name="Suzuki Y."/>
            <person name="Arimoto A."/>
            <person name="Ishii H."/>
            <person name="Satoh N."/>
            <person name="Nishiyama T."/>
            <person name="Hasebe M."/>
            <person name="Maruyama T."/>
            <person name="Minagawa J."/>
            <person name="Obokata J."/>
            <person name="Shigenobu S."/>
        </authorList>
    </citation>
    <scope>NUCLEOTIDE SEQUENCE [LARGE SCALE GENOMIC DNA]</scope>
</reference>
<feature type="domain" description="NmrA-like" evidence="4">
    <location>
        <begin position="27"/>
        <end position="242"/>
    </location>
</feature>
<dbReference type="Gene3D" id="3.90.25.10">
    <property type="entry name" value="UDP-galactose 4-epimerase, domain 1"/>
    <property type="match status" value="1"/>
</dbReference>
<dbReference type="InterPro" id="IPR036291">
    <property type="entry name" value="NAD(P)-bd_dom_sf"/>
</dbReference>
<dbReference type="PANTHER" id="PTHR42748">
    <property type="entry name" value="NITROGEN METABOLITE REPRESSION PROTEIN NMRA FAMILY MEMBER"/>
    <property type="match status" value="1"/>
</dbReference>
<keyword evidence="6" id="KW-1185">Reference proteome</keyword>
<dbReference type="GO" id="GO:0005634">
    <property type="term" value="C:nucleus"/>
    <property type="evidence" value="ECO:0007669"/>
    <property type="project" value="TreeGrafter"/>
</dbReference>
<dbReference type="InterPro" id="IPR051164">
    <property type="entry name" value="NmrA-like_oxidored"/>
</dbReference>
<keyword evidence="2" id="KW-0521">NADP</keyword>
<dbReference type="SUPFAM" id="SSF51735">
    <property type="entry name" value="NAD(P)-binding Rossmann-fold domains"/>
    <property type="match status" value="1"/>
</dbReference>
<evidence type="ECO:0000313" key="5">
    <source>
        <dbReference type="EMBL" id="GFN73547.1"/>
    </source>
</evidence>
<evidence type="ECO:0000256" key="1">
    <source>
        <dbReference type="ARBA" id="ARBA00006328"/>
    </source>
</evidence>
<dbReference type="Pfam" id="PF05368">
    <property type="entry name" value="NmrA"/>
    <property type="match status" value="1"/>
</dbReference>